<evidence type="ECO:0000256" key="6">
    <source>
        <dbReference type="ARBA" id="ARBA00022723"/>
    </source>
</evidence>
<feature type="binding site" evidence="13">
    <location>
        <position position="185"/>
    </location>
    <ligand>
        <name>substrate</name>
    </ligand>
</feature>
<dbReference type="Gene3D" id="3.30.60.20">
    <property type="match status" value="1"/>
</dbReference>
<dbReference type="SUPFAM" id="SSF57716">
    <property type="entry name" value="Glucocorticoid receptor-like (DNA-binding domain)"/>
    <property type="match status" value="1"/>
</dbReference>
<evidence type="ECO:0000256" key="13">
    <source>
        <dbReference type="PIRSR" id="PIRSR035805-2"/>
    </source>
</evidence>
<evidence type="ECO:0000256" key="5">
    <source>
        <dbReference type="ARBA" id="ARBA00022679"/>
    </source>
</evidence>
<feature type="active site" description="Proton acceptor" evidence="12">
    <location>
        <position position="88"/>
    </location>
</feature>
<evidence type="ECO:0000256" key="14">
    <source>
        <dbReference type="RuleBase" id="RU000544"/>
    </source>
</evidence>
<dbReference type="PANTHER" id="PTHR11441">
    <property type="entry name" value="THYMIDINE KINASE"/>
    <property type="match status" value="1"/>
</dbReference>
<evidence type="ECO:0000256" key="12">
    <source>
        <dbReference type="PIRSR" id="PIRSR035805-1"/>
    </source>
</evidence>
<dbReference type="EMBL" id="MK500334">
    <property type="protein sequence ID" value="QBK86225.1"/>
    <property type="molecule type" value="Genomic_DNA"/>
</dbReference>
<protein>
    <recommendedName>
        <fullName evidence="3 14">Thymidine kinase</fullName>
        <ecNumber evidence="2 14">2.7.1.21</ecNumber>
    </recommendedName>
</protein>
<dbReference type="PROSITE" id="PS00603">
    <property type="entry name" value="TK_CELLULAR_TYPE"/>
    <property type="match status" value="1"/>
</dbReference>
<keyword evidence="10 14" id="KW-0067">ATP-binding</keyword>
<evidence type="ECO:0000256" key="1">
    <source>
        <dbReference type="ARBA" id="ARBA00007587"/>
    </source>
</evidence>
<evidence type="ECO:0000256" key="15">
    <source>
        <dbReference type="RuleBase" id="RU004165"/>
    </source>
</evidence>
<dbReference type="PIRSF" id="PIRSF035805">
    <property type="entry name" value="TK_cell"/>
    <property type="match status" value="1"/>
</dbReference>
<dbReference type="Pfam" id="PF00265">
    <property type="entry name" value="TK"/>
    <property type="match status" value="1"/>
</dbReference>
<evidence type="ECO:0000256" key="2">
    <source>
        <dbReference type="ARBA" id="ARBA00012118"/>
    </source>
</evidence>
<organism evidence="16">
    <name type="scientific">Marseillevirus LCMAC102</name>
    <dbReference type="NCBI Taxonomy" id="2506603"/>
    <lineage>
        <taxon>Viruses</taxon>
        <taxon>Varidnaviria</taxon>
        <taxon>Bamfordvirae</taxon>
        <taxon>Nucleocytoviricota</taxon>
        <taxon>Megaviricetes</taxon>
        <taxon>Pimascovirales</taxon>
        <taxon>Pimascovirales incertae sedis</taxon>
        <taxon>Marseilleviridae</taxon>
    </lineage>
</organism>
<sequence length="211" mass="23806">MGTLDIISGPMFSGKSTMLLQKLIIEASIGFKVLYINHSKDTRSAEPYSTHNPLYKEKLCQMNNISLISVPYLSDIDISRYDVIGIDEAQFFDCNDLIDSVMKMVEKEHKHVIAAGLTGDFRRNKFGALLDLEHLSDTFTKLSSFCQICANNNPKCRTPALFTHRTIGVELVPSSVVDVGGCEKYIPVCRQCYMELNSKLKNEQIERDTKQ</sequence>
<dbReference type="InterPro" id="IPR020633">
    <property type="entry name" value="Thymidine_kinase_CS"/>
</dbReference>
<reference evidence="16" key="1">
    <citation type="journal article" date="2019" name="MBio">
        <title>Virus Genomes from Deep Sea Sediments Expand the Ocean Megavirome and Support Independent Origins of Viral Gigantism.</title>
        <authorList>
            <person name="Backstrom D."/>
            <person name="Yutin N."/>
            <person name="Jorgensen S.L."/>
            <person name="Dharamshi J."/>
            <person name="Homa F."/>
            <person name="Zaremba-Niedwiedzka K."/>
            <person name="Spang A."/>
            <person name="Wolf Y.I."/>
            <person name="Koonin E.V."/>
            <person name="Ettema T.J."/>
        </authorList>
    </citation>
    <scope>NUCLEOTIDE SEQUENCE</scope>
</reference>
<dbReference type="SUPFAM" id="SSF52540">
    <property type="entry name" value="P-loop containing nucleoside triphosphate hydrolases"/>
    <property type="match status" value="1"/>
</dbReference>
<dbReference type="EC" id="2.7.1.21" evidence="2 14"/>
<feature type="binding site" evidence="13">
    <location>
        <begin position="177"/>
        <end position="180"/>
    </location>
    <ligand>
        <name>substrate</name>
    </ligand>
</feature>
<evidence type="ECO:0000256" key="3">
    <source>
        <dbReference type="ARBA" id="ARBA00020079"/>
    </source>
</evidence>
<comment type="similarity">
    <text evidence="1 15">Belongs to the thymidine kinase family.</text>
</comment>
<keyword evidence="4 14" id="KW-0237">DNA synthesis</keyword>
<evidence type="ECO:0000256" key="9">
    <source>
        <dbReference type="ARBA" id="ARBA00022833"/>
    </source>
</evidence>
<dbReference type="GO" id="GO:0005524">
    <property type="term" value="F:ATP binding"/>
    <property type="evidence" value="ECO:0007669"/>
    <property type="project" value="UniProtKB-KW"/>
</dbReference>
<keyword evidence="8 14" id="KW-0418">Kinase</keyword>
<keyword evidence="9" id="KW-0862">Zinc</keyword>
<dbReference type="InterPro" id="IPR001267">
    <property type="entry name" value="Thymidine_kinase"/>
</dbReference>
<evidence type="ECO:0000256" key="11">
    <source>
        <dbReference type="ARBA" id="ARBA00048254"/>
    </source>
</evidence>
<keyword evidence="7 14" id="KW-0547">Nucleotide-binding</keyword>
<keyword evidence="5 14" id="KW-0808">Transferase</keyword>
<evidence type="ECO:0000256" key="8">
    <source>
        <dbReference type="ARBA" id="ARBA00022777"/>
    </source>
</evidence>
<keyword evidence="6" id="KW-0479">Metal-binding</keyword>
<gene>
    <name evidence="16" type="ORF">LCMAC102_00190</name>
</gene>
<name>A0A481YTX6_9VIRU</name>
<evidence type="ECO:0000256" key="10">
    <source>
        <dbReference type="ARBA" id="ARBA00022840"/>
    </source>
</evidence>
<evidence type="ECO:0000256" key="4">
    <source>
        <dbReference type="ARBA" id="ARBA00022634"/>
    </source>
</evidence>
<evidence type="ECO:0000313" key="16">
    <source>
        <dbReference type="EMBL" id="QBK86225.1"/>
    </source>
</evidence>
<dbReference type="Gene3D" id="3.40.50.300">
    <property type="entry name" value="P-loop containing nucleotide triphosphate hydrolases"/>
    <property type="match status" value="1"/>
</dbReference>
<dbReference type="InterPro" id="IPR027417">
    <property type="entry name" value="P-loop_NTPase"/>
</dbReference>
<dbReference type="PANTHER" id="PTHR11441:SF0">
    <property type="entry name" value="THYMIDINE KINASE, CYTOSOLIC"/>
    <property type="match status" value="1"/>
</dbReference>
<dbReference type="GO" id="GO:0046872">
    <property type="term" value="F:metal ion binding"/>
    <property type="evidence" value="ECO:0007669"/>
    <property type="project" value="UniProtKB-KW"/>
</dbReference>
<comment type="catalytic activity">
    <reaction evidence="11 14">
        <text>thymidine + ATP = dTMP + ADP + H(+)</text>
        <dbReference type="Rhea" id="RHEA:19129"/>
        <dbReference type="ChEBI" id="CHEBI:15378"/>
        <dbReference type="ChEBI" id="CHEBI:17748"/>
        <dbReference type="ChEBI" id="CHEBI:30616"/>
        <dbReference type="ChEBI" id="CHEBI:63528"/>
        <dbReference type="ChEBI" id="CHEBI:456216"/>
        <dbReference type="EC" id="2.7.1.21"/>
    </reaction>
</comment>
<dbReference type="GO" id="GO:0004797">
    <property type="term" value="F:thymidine kinase activity"/>
    <property type="evidence" value="ECO:0007669"/>
    <property type="project" value="UniProtKB-EC"/>
</dbReference>
<dbReference type="GO" id="GO:0046104">
    <property type="term" value="P:thymidine metabolic process"/>
    <property type="evidence" value="ECO:0007669"/>
    <property type="project" value="TreeGrafter"/>
</dbReference>
<dbReference type="GO" id="GO:0071897">
    <property type="term" value="P:DNA biosynthetic process"/>
    <property type="evidence" value="ECO:0007669"/>
    <property type="project" value="UniProtKB-KW"/>
</dbReference>
<evidence type="ECO:0000256" key="7">
    <source>
        <dbReference type="ARBA" id="ARBA00022741"/>
    </source>
</evidence>
<proteinExistence type="inferred from homology"/>
<accession>A0A481YTX6</accession>